<dbReference type="InterPro" id="IPR045621">
    <property type="entry name" value="BPD_transp_1_N"/>
</dbReference>
<feature type="region of interest" description="Disordered" evidence="8">
    <location>
        <begin position="1"/>
        <end position="22"/>
    </location>
</feature>
<protein>
    <submittedName>
        <fullName evidence="10">ABC transporter permease</fullName>
    </submittedName>
</protein>
<dbReference type="PANTHER" id="PTHR43163">
    <property type="entry name" value="DIPEPTIDE TRANSPORT SYSTEM PERMEASE PROTEIN DPPB-RELATED"/>
    <property type="match status" value="1"/>
</dbReference>
<dbReference type="SUPFAM" id="SSF161098">
    <property type="entry name" value="MetI-like"/>
    <property type="match status" value="1"/>
</dbReference>
<evidence type="ECO:0000313" key="10">
    <source>
        <dbReference type="EMBL" id="NKX54473.1"/>
    </source>
</evidence>
<reference evidence="10 11" key="1">
    <citation type="submission" date="2020-04" db="EMBL/GenBank/DDBJ databases">
        <title>Arthrobacter sp. nov.</title>
        <authorList>
            <person name="Liu S."/>
        </authorList>
    </citation>
    <scope>NUCLEOTIDE SEQUENCE [LARGE SCALE GENOMIC DNA]</scope>
    <source>
        <strain evidence="10 11">E918</strain>
    </source>
</reference>
<accession>A0A7X6K664</accession>
<dbReference type="Pfam" id="PF19300">
    <property type="entry name" value="BPD_transp_1_N"/>
    <property type="match status" value="1"/>
</dbReference>
<feature type="transmembrane region" description="Helical" evidence="7">
    <location>
        <begin position="304"/>
        <end position="330"/>
    </location>
</feature>
<dbReference type="EMBL" id="JAAZSQ010000005">
    <property type="protein sequence ID" value="NKX54473.1"/>
    <property type="molecule type" value="Genomic_DNA"/>
</dbReference>
<evidence type="ECO:0000313" key="11">
    <source>
        <dbReference type="Proteomes" id="UP000544090"/>
    </source>
</evidence>
<feature type="transmembrane region" description="Helical" evidence="7">
    <location>
        <begin position="36"/>
        <end position="57"/>
    </location>
</feature>
<keyword evidence="4 7" id="KW-0812">Transmembrane</keyword>
<feature type="domain" description="ABC transmembrane type-1" evidence="9">
    <location>
        <begin position="122"/>
        <end position="327"/>
    </location>
</feature>
<dbReference type="Pfam" id="PF00528">
    <property type="entry name" value="BPD_transp_1"/>
    <property type="match status" value="1"/>
</dbReference>
<dbReference type="RefSeq" id="WP_168485806.1">
    <property type="nucleotide sequence ID" value="NZ_JAAZSQ010000005.1"/>
</dbReference>
<dbReference type="PANTHER" id="PTHR43163:SF6">
    <property type="entry name" value="DIPEPTIDE TRANSPORT SYSTEM PERMEASE PROTEIN DPPB-RELATED"/>
    <property type="match status" value="1"/>
</dbReference>
<evidence type="ECO:0000256" key="6">
    <source>
        <dbReference type="ARBA" id="ARBA00023136"/>
    </source>
</evidence>
<keyword evidence="3" id="KW-1003">Cell membrane</keyword>
<organism evidence="10 11">
    <name type="scientific">Arthrobacter mobilis</name>
    <dbReference type="NCBI Taxonomy" id="2724944"/>
    <lineage>
        <taxon>Bacteria</taxon>
        <taxon>Bacillati</taxon>
        <taxon>Actinomycetota</taxon>
        <taxon>Actinomycetes</taxon>
        <taxon>Micrococcales</taxon>
        <taxon>Micrococcaceae</taxon>
        <taxon>Arthrobacter</taxon>
    </lineage>
</organism>
<evidence type="ECO:0000256" key="3">
    <source>
        <dbReference type="ARBA" id="ARBA00022475"/>
    </source>
</evidence>
<feature type="compositionally biased region" description="Low complexity" evidence="8">
    <location>
        <begin position="8"/>
        <end position="19"/>
    </location>
</feature>
<keyword evidence="5 7" id="KW-1133">Transmembrane helix</keyword>
<evidence type="ECO:0000256" key="1">
    <source>
        <dbReference type="ARBA" id="ARBA00004651"/>
    </source>
</evidence>
<sequence>MTVTANTAAGPGPQAPQAGVSRRPGSHWAGFALRRAGGLLLSLVMLIVLTFMIVPLIPGDPAQAIAGTDASPETVAQLRGQMGLDDPLPVRFADYVAGLAQLDLGNSFRFNDAVGGIIATKLPYTAQLAAMAIILVLAIAVPVGMAVGILTRGGRRRWLDLAFGNVAGFLASLPGYVTGTLLIVLFSILWRVLPAGGADSLQALILPTVALGIGPACAVARVVRQETATVLEQDFMRTARGRRLPPLRLYLRHALPNLLTSTLTLTGLILASLLGGAIIIETVFNYPGLGNEIVQAIIYRDYPLIQGIILVVGLIATVLNLLVDLVLGIIDPRTLGAKSHG</sequence>
<comment type="caution">
    <text evidence="10">The sequence shown here is derived from an EMBL/GenBank/DDBJ whole genome shotgun (WGS) entry which is preliminary data.</text>
</comment>
<dbReference type="InterPro" id="IPR035906">
    <property type="entry name" value="MetI-like_sf"/>
</dbReference>
<keyword evidence="11" id="KW-1185">Reference proteome</keyword>
<dbReference type="GO" id="GO:0055085">
    <property type="term" value="P:transmembrane transport"/>
    <property type="evidence" value="ECO:0007669"/>
    <property type="project" value="InterPro"/>
</dbReference>
<proteinExistence type="inferred from homology"/>
<dbReference type="Proteomes" id="UP000544090">
    <property type="component" value="Unassembled WGS sequence"/>
</dbReference>
<keyword evidence="6 7" id="KW-0472">Membrane</keyword>
<name>A0A7X6K664_9MICC</name>
<gene>
    <name evidence="10" type="ORF">HGG74_07930</name>
</gene>
<evidence type="ECO:0000256" key="4">
    <source>
        <dbReference type="ARBA" id="ARBA00022692"/>
    </source>
</evidence>
<feature type="transmembrane region" description="Helical" evidence="7">
    <location>
        <begin position="201"/>
        <end position="223"/>
    </location>
</feature>
<dbReference type="PROSITE" id="PS50928">
    <property type="entry name" value="ABC_TM1"/>
    <property type="match status" value="1"/>
</dbReference>
<comment type="subcellular location">
    <subcellularLocation>
        <location evidence="1 7">Cell membrane</location>
        <topology evidence="1 7">Multi-pass membrane protein</topology>
    </subcellularLocation>
</comment>
<evidence type="ECO:0000256" key="5">
    <source>
        <dbReference type="ARBA" id="ARBA00022989"/>
    </source>
</evidence>
<feature type="transmembrane region" description="Helical" evidence="7">
    <location>
        <begin position="162"/>
        <end position="189"/>
    </location>
</feature>
<keyword evidence="2 7" id="KW-0813">Transport</keyword>
<evidence type="ECO:0000259" key="9">
    <source>
        <dbReference type="PROSITE" id="PS50928"/>
    </source>
</evidence>
<feature type="transmembrane region" description="Helical" evidence="7">
    <location>
        <begin position="258"/>
        <end position="284"/>
    </location>
</feature>
<dbReference type="CDD" id="cd06261">
    <property type="entry name" value="TM_PBP2"/>
    <property type="match status" value="1"/>
</dbReference>
<dbReference type="Gene3D" id="1.10.3720.10">
    <property type="entry name" value="MetI-like"/>
    <property type="match status" value="1"/>
</dbReference>
<comment type="similarity">
    <text evidence="7">Belongs to the binding-protein-dependent transport system permease family.</text>
</comment>
<dbReference type="InterPro" id="IPR000515">
    <property type="entry name" value="MetI-like"/>
</dbReference>
<evidence type="ECO:0000256" key="2">
    <source>
        <dbReference type="ARBA" id="ARBA00022448"/>
    </source>
</evidence>
<dbReference type="AlphaFoldDB" id="A0A7X6K664"/>
<evidence type="ECO:0000256" key="7">
    <source>
        <dbReference type="RuleBase" id="RU363032"/>
    </source>
</evidence>
<evidence type="ECO:0000256" key="8">
    <source>
        <dbReference type="SAM" id="MobiDB-lite"/>
    </source>
</evidence>
<feature type="transmembrane region" description="Helical" evidence="7">
    <location>
        <begin position="128"/>
        <end position="150"/>
    </location>
</feature>
<dbReference type="GO" id="GO:0005886">
    <property type="term" value="C:plasma membrane"/>
    <property type="evidence" value="ECO:0007669"/>
    <property type="project" value="UniProtKB-SubCell"/>
</dbReference>